<feature type="compositionally biased region" description="Basic residues" evidence="15">
    <location>
        <begin position="1798"/>
        <end position="1809"/>
    </location>
</feature>
<organism evidence="19 20">
    <name type="scientific">Plutella xylostella</name>
    <name type="common">Diamondback moth</name>
    <name type="synonym">Plutella maculipennis</name>
    <dbReference type="NCBI Taxonomy" id="51655"/>
    <lineage>
        <taxon>Eukaryota</taxon>
        <taxon>Metazoa</taxon>
        <taxon>Ecdysozoa</taxon>
        <taxon>Arthropoda</taxon>
        <taxon>Hexapoda</taxon>
        <taxon>Insecta</taxon>
        <taxon>Pterygota</taxon>
        <taxon>Neoptera</taxon>
        <taxon>Endopterygota</taxon>
        <taxon>Lepidoptera</taxon>
        <taxon>Glossata</taxon>
        <taxon>Ditrysia</taxon>
        <taxon>Yponomeutoidea</taxon>
        <taxon>Plutellidae</taxon>
        <taxon>Plutella</taxon>
    </lineage>
</organism>
<feature type="domain" description="Ig-like" evidence="17">
    <location>
        <begin position="542"/>
        <end position="628"/>
    </location>
</feature>
<dbReference type="FunFam" id="2.60.40.10:FF:000017">
    <property type="entry name" value="Down syndrome cell adhesion molecule b"/>
    <property type="match status" value="2"/>
</dbReference>
<evidence type="ECO:0000256" key="5">
    <source>
        <dbReference type="ARBA" id="ARBA00022729"/>
    </source>
</evidence>
<feature type="domain" description="Fibronectin type-III" evidence="18">
    <location>
        <begin position="963"/>
        <end position="1058"/>
    </location>
</feature>
<dbReference type="InterPro" id="IPR003599">
    <property type="entry name" value="Ig_sub"/>
</dbReference>
<feature type="compositionally biased region" description="Basic residues" evidence="15">
    <location>
        <begin position="1878"/>
        <end position="1889"/>
    </location>
</feature>
<feature type="domain" description="Ig-like" evidence="17">
    <location>
        <begin position="444"/>
        <end position="537"/>
    </location>
</feature>
<evidence type="ECO:0000256" key="14">
    <source>
        <dbReference type="ARBA" id="ARBA00068688"/>
    </source>
</evidence>
<feature type="domain" description="Ig-like" evidence="17">
    <location>
        <begin position="319"/>
        <end position="403"/>
    </location>
</feature>
<keyword evidence="10" id="KW-1015">Disulfide bond</keyword>
<feature type="domain" description="Fibronectin type-III" evidence="18">
    <location>
        <begin position="1277"/>
        <end position="1373"/>
    </location>
</feature>
<evidence type="ECO:0000259" key="17">
    <source>
        <dbReference type="PROSITE" id="PS50835"/>
    </source>
</evidence>
<feature type="domain" description="Ig-like" evidence="17">
    <location>
        <begin position="222"/>
        <end position="315"/>
    </location>
</feature>
<dbReference type="FunFam" id="2.60.40.10:FF:000308">
    <property type="entry name" value="Down syndrome cell adhesion molecule, isoform D"/>
    <property type="match status" value="1"/>
</dbReference>
<evidence type="ECO:0000256" key="10">
    <source>
        <dbReference type="ARBA" id="ARBA00023157"/>
    </source>
</evidence>
<dbReference type="InterPro" id="IPR003961">
    <property type="entry name" value="FN3_dom"/>
</dbReference>
<feature type="domain" description="Ig-like" evidence="17">
    <location>
        <begin position="860"/>
        <end position="958"/>
    </location>
</feature>
<comment type="caution">
    <text evidence="19">The sequence shown here is derived from an EMBL/GenBank/DDBJ whole genome shotgun (WGS) entry which is preliminary data.</text>
</comment>
<dbReference type="InterPro" id="IPR013783">
    <property type="entry name" value="Ig-like_fold"/>
</dbReference>
<dbReference type="InterPro" id="IPR036116">
    <property type="entry name" value="FN3_sf"/>
</dbReference>
<dbReference type="SUPFAM" id="SSF48726">
    <property type="entry name" value="Immunoglobulin"/>
    <property type="match status" value="9"/>
</dbReference>
<dbReference type="Pfam" id="PF13927">
    <property type="entry name" value="Ig_3"/>
    <property type="match status" value="4"/>
</dbReference>
<dbReference type="SMART" id="SM00408">
    <property type="entry name" value="IGc2"/>
    <property type="match status" value="9"/>
</dbReference>
<dbReference type="InterPro" id="IPR003598">
    <property type="entry name" value="Ig_sub2"/>
</dbReference>
<evidence type="ECO:0000256" key="1">
    <source>
        <dbReference type="ARBA" id="ARBA00004167"/>
    </source>
</evidence>
<feature type="compositionally biased region" description="Basic and acidic residues" evidence="15">
    <location>
        <begin position="2084"/>
        <end position="2097"/>
    </location>
</feature>
<dbReference type="GO" id="GO:0098609">
    <property type="term" value="P:cell-cell adhesion"/>
    <property type="evidence" value="ECO:0007669"/>
    <property type="project" value="TreeGrafter"/>
</dbReference>
<feature type="region of interest" description="Disordered" evidence="15">
    <location>
        <begin position="1702"/>
        <end position="1729"/>
    </location>
</feature>
<protein>
    <recommendedName>
        <fullName evidence="14">Hemolin</fullName>
    </recommendedName>
</protein>
<evidence type="ECO:0000313" key="19">
    <source>
        <dbReference type="EMBL" id="CAG9123879.1"/>
    </source>
</evidence>
<dbReference type="EMBL" id="CAJHNJ030000029">
    <property type="protein sequence ID" value="CAG9123879.1"/>
    <property type="molecule type" value="Genomic_DNA"/>
</dbReference>
<evidence type="ECO:0000256" key="3">
    <source>
        <dbReference type="ARBA" id="ARBA00022525"/>
    </source>
</evidence>
<feature type="region of interest" description="Disordered" evidence="15">
    <location>
        <begin position="2084"/>
        <end position="2123"/>
    </location>
</feature>
<dbReference type="Gene3D" id="2.60.40.10">
    <property type="entry name" value="Immunoglobulins"/>
    <property type="match status" value="16"/>
</dbReference>
<keyword evidence="5" id="KW-0732">Signal</keyword>
<dbReference type="CDD" id="cd00063">
    <property type="entry name" value="FN3"/>
    <property type="match status" value="6"/>
</dbReference>
<comment type="subcellular location">
    <subcellularLocation>
        <location evidence="1">Membrane</location>
        <topology evidence="1">Single-pass membrane protein</topology>
    </subcellularLocation>
    <subcellularLocation>
        <location evidence="2">Secreted</location>
    </subcellularLocation>
</comment>
<feature type="domain" description="Fibronectin type-III" evidence="18">
    <location>
        <begin position="1063"/>
        <end position="1172"/>
    </location>
</feature>
<evidence type="ECO:0000256" key="9">
    <source>
        <dbReference type="ARBA" id="ARBA00023136"/>
    </source>
</evidence>
<dbReference type="GO" id="GO:0048812">
    <property type="term" value="P:neuron projection morphogenesis"/>
    <property type="evidence" value="ECO:0007669"/>
    <property type="project" value="UniProtKB-ARBA"/>
</dbReference>
<dbReference type="FunFam" id="2.60.40.10:FF:000104">
    <property type="entry name" value="Down syndrome cell adhesion molecule b"/>
    <property type="match status" value="1"/>
</dbReference>
<keyword evidence="7" id="KW-0130">Cell adhesion</keyword>
<feature type="compositionally biased region" description="Polar residues" evidence="15">
    <location>
        <begin position="2210"/>
        <end position="2230"/>
    </location>
</feature>
<evidence type="ECO:0000256" key="4">
    <source>
        <dbReference type="ARBA" id="ARBA00022692"/>
    </source>
</evidence>
<reference evidence="19" key="1">
    <citation type="submission" date="2020-11" db="EMBL/GenBank/DDBJ databases">
        <authorList>
            <person name="Whiteford S."/>
        </authorList>
    </citation>
    <scope>NUCLEOTIDE SEQUENCE</scope>
</reference>
<dbReference type="Pfam" id="PF07679">
    <property type="entry name" value="I-set"/>
    <property type="match status" value="4"/>
</dbReference>
<feature type="transmembrane region" description="Helical" evidence="16">
    <location>
        <begin position="1961"/>
        <end position="1982"/>
    </location>
</feature>
<feature type="region of interest" description="Disordered" evidence="15">
    <location>
        <begin position="1865"/>
        <end position="1889"/>
    </location>
</feature>
<feature type="domain" description="Ig-like" evidence="17">
    <location>
        <begin position="633"/>
        <end position="730"/>
    </location>
</feature>
<evidence type="ECO:0000256" key="15">
    <source>
        <dbReference type="SAM" id="MobiDB-lite"/>
    </source>
</evidence>
<evidence type="ECO:0000256" key="8">
    <source>
        <dbReference type="ARBA" id="ARBA00022989"/>
    </source>
</evidence>
<evidence type="ECO:0000256" key="2">
    <source>
        <dbReference type="ARBA" id="ARBA00004613"/>
    </source>
</evidence>
<dbReference type="InterPro" id="IPR056754">
    <property type="entry name" value="DSCAM/DSCAML_C"/>
</dbReference>
<keyword evidence="12" id="KW-0393">Immunoglobulin domain</keyword>
<feature type="domain" description="Ig-like" evidence="17">
    <location>
        <begin position="1374"/>
        <end position="1456"/>
    </location>
</feature>
<dbReference type="CDD" id="cd20956">
    <property type="entry name" value="IgI_4_Dscam"/>
    <property type="match status" value="1"/>
</dbReference>
<evidence type="ECO:0000256" key="6">
    <source>
        <dbReference type="ARBA" id="ARBA00022737"/>
    </source>
</evidence>
<keyword evidence="9 16" id="KW-0472">Membrane</keyword>
<evidence type="ECO:0000256" key="16">
    <source>
        <dbReference type="SAM" id="Phobius"/>
    </source>
</evidence>
<feature type="domain" description="Ig-like" evidence="17">
    <location>
        <begin position="116"/>
        <end position="208"/>
    </location>
</feature>
<dbReference type="FunFam" id="2.60.40.10:FF:000093">
    <property type="entry name" value="Down syndrome cell adhesion molecule, isoform B"/>
    <property type="match status" value="1"/>
</dbReference>
<keyword evidence="3" id="KW-0964">Secreted</keyword>
<proteinExistence type="inferred from homology"/>
<gene>
    <name evidence="19" type="ORF">PLXY2_LOCUS8058</name>
</gene>
<sequence>MHLFLPSNATGASPEPRLVLEEPPHHLDFSNDTGATLTCRATGSYQLEWLLADNSPAPAVAGLRRVLANGSLSLGAFPAARYRRDVHAAAYRCRLGLRAHALLTRTVHVHAVLNSPWEVHVPDEYVMAGNSAVLRCVSPAHAADRVAATDWLADDGLSVFDKQYLDSKYQLLDGGSLFVSAVSPADRGAFRCRVRDRVTGQHYTSQYYGHIIVTEPKGSVRPRVSGEARARRVAVGHDVRLPCAAHAWPVPTYRWFREHRETLTPLEDSSTWPRASILGGGGLLRIRGVRREDAGRFVCWLNNTAGGEAVHFTLSVTEPISVRVKPEVVRSKLKSNLTFECKISGHPVEQVHWVHDGRPLKPTERVQVSEDGLRIHISKMQKSDLGFYQCFASNSKDQAYGISELYEDAERRAPANRSRRAPYARSAHTHDTDWNFTGTRESKPELVYWFSEQTLQPGPSVSLKCVAMGHPPPQFTWTLDGFPIPTNSRFMVGQHVTLQDDVVSHLNISRVTEQDGGEYACVATNTAGRALHAARVNVYGLPFIREMPKVTAVAGSDLVIKCPVAGYPIETITWERDGQTLPLNRRQRVFPNGTLVVEQTQRAEDAGTYTCQAANRQRHAARRDVELQILVQPKILPIQPMTNLLREGMRAAISCQILEGDLPIAFRWEKNGQAVISSPYAPNGIITRRMDEYSASLVIENITSLHSGNYTCIASNVAGSERFTVPLTVNVPPRWRSEPADVAVAAGLDVTLQCQAEGYPKPTITWKKAVGNTPGEYKDFMFEGSSRVLDNGSLVFERVAKDSEGHYLCEARNDIGAGLSKLIFLKVNVAKDSEGHYLCEARNDIGAGLSKLIFLKVNAPARFPMKSKTVQVTAGEAAHLQCAAAGDAPLEVTWRSPHHHTIAHHLDQRYTIREQVLDDGIVSELSILQTYRQDTGALTCRAANAYGQDEMLIHLVVQEVPEMPKNIRIIDQQSRTIQISWTQPYAGNSPIINYIVQFKEASEPWPTTPQKVIVPGSVTSASVQNLQPATSYHLRIIAENRLGQSEPSQLVQVTTTEEVPSGPPLDVRVEAKSSTELIVSWEPPQRDLWNGNILGYYVGFQELNSNSSVLSASGPGGASYTVRTVEGAGTSRTRTTLSGLQKHAAYAVVVQAYNSRGAGPASPPTTATTMEDVPSLPPGALQCTALSSQSVRVAWEPPPLRGRNGVLQGYRVTYAPVTDWYGSEDAVTKQISGMHTTLSGLRRYTNYSVTVCAFTAAGDGVRAAPVYCHTEEDVPSAPADIKAAVSSRNKILVSWLPPANPNGVLVGYTLYMSVIEDGREEGTHKRMLSPSTLSHETSRSPPRATHQFWVSASTRLGEGEATRVVTVLPTDSVPARITSFSRSIVTPWKENISLSCNKVGVPTPSTMWSMNGASLESTLRKNVTSDGTLIISMTQYADSGNYTCVVENVHGRDEVTYGVEVKVPPQPPVLAVVDSYADSLHLQWSDQGDGGSPILGYVINYKREHGDWEELQVEAGTSEHVLPNLWCGTRYQLYITAFNRIGTGLPCDIVHAYTKGTVPVKPKHSQMITLNTTTVTVWLDSWGDGGCGILYFVIEYREMSQSQWRLVSNSVQATERVFSVTSLSPATQYQLRITAHNNAGHAVALYNFTTHSLSGISVVSNSVTSLSPATQYQLRITAHNNAGHDVALYNFTTHSLSGSKCSLQQRDEPESRHAVPAAHHRAQQRGPRRRALQLHHTLAERHVTSLSPATQYQLRITAHNNAGHAVALYNFTTHSLSGSKCSLQQRDEPESRHAVPAAHHRVQQRGPRRRALQLHHTLAERHVTSLSPATQYQLRITAHNNAGHAVALYNFTTHSLSGSKCSLQQRDEPESRHAVPAAHHRAQQRGPRRRALQLHHTLAERHVTSLSPATQYQLRITAHNNAGHAVALYNFTTHSLSGMLDGELAPPVTAAGARSLGGARVILPAALSLLVLGALIAIVFLVRRNKSGGTETAATESGVGESPSVAQLQNKVNRDQQYLATRAQHPAPPHYKHASNEYIEDICPYATFQLTKPTAYSESSYSGNVYSGPYHSVRGSFVYHDVKQNDKYKGKEPEYTKVRRKGNRLRDPHSESQESDNLGSTDSEVKKILTLHLPITEYEDDASDDASAPAHSDSETGARLTRPSHPTTYPSVEREESSSSSENSLGGVVRKAFPSRKGKAGALGKRHVRSSSGYSSHNDETTFSISNYPSFNEHIHPPSRFSDDTECEGRHRRKRAPHPHSDTKITREAFQINV</sequence>
<keyword evidence="20" id="KW-1185">Reference proteome</keyword>
<feature type="compositionally biased region" description="Basic and acidic residues" evidence="15">
    <location>
        <begin position="2233"/>
        <end position="2249"/>
    </location>
</feature>
<accession>A0A8S4F6N6</accession>
<feature type="domain" description="Fibronectin type-III" evidence="18">
    <location>
        <begin position="1177"/>
        <end position="1273"/>
    </location>
</feature>
<evidence type="ECO:0000313" key="20">
    <source>
        <dbReference type="Proteomes" id="UP000653454"/>
    </source>
</evidence>
<feature type="domain" description="Ig-like" evidence="17">
    <location>
        <begin position="733"/>
        <end position="820"/>
    </location>
</feature>
<dbReference type="FunFam" id="2.60.40.10:FF:000032">
    <property type="entry name" value="palladin isoform X1"/>
    <property type="match status" value="1"/>
</dbReference>
<feature type="compositionally biased region" description="Basic residues" evidence="15">
    <location>
        <begin position="2193"/>
        <end position="2209"/>
    </location>
</feature>
<feature type="domain" description="Fibronectin type-III" evidence="18">
    <location>
        <begin position="1558"/>
        <end position="1653"/>
    </location>
</feature>
<feature type="region of interest" description="Disordered" evidence="15">
    <location>
        <begin position="2140"/>
        <end position="2274"/>
    </location>
</feature>
<dbReference type="SMART" id="SM00060">
    <property type="entry name" value="FN3"/>
    <property type="match status" value="8"/>
</dbReference>
<dbReference type="InterPro" id="IPR013098">
    <property type="entry name" value="Ig_I-set"/>
</dbReference>
<dbReference type="PANTHER" id="PTHR44170">
    <property type="entry name" value="PROTEIN SIDEKICK"/>
    <property type="match status" value="1"/>
</dbReference>
<keyword evidence="8 16" id="KW-1133">Transmembrane helix</keyword>
<dbReference type="CDD" id="cd20958">
    <property type="entry name" value="IgI_5_Dscam"/>
    <property type="match status" value="1"/>
</dbReference>
<feature type="region of interest" description="Disordered" evidence="15">
    <location>
        <begin position="1787"/>
        <end position="1809"/>
    </location>
</feature>
<dbReference type="SUPFAM" id="SSF49265">
    <property type="entry name" value="Fibronectin type III"/>
    <property type="match status" value="6"/>
</dbReference>
<dbReference type="PANTHER" id="PTHR44170:SF56">
    <property type="entry name" value="FIBRONECTIN TYPE-III DOMAIN-CONTAINING PROTEIN"/>
    <property type="match status" value="1"/>
</dbReference>
<feature type="compositionally biased region" description="Basic residues" evidence="15">
    <location>
        <begin position="1718"/>
        <end position="1729"/>
    </location>
</feature>
<keyword evidence="4 16" id="KW-0812">Transmembrane</keyword>
<evidence type="ECO:0000256" key="11">
    <source>
        <dbReference type="ARBA" id="ARBA00023180"/>
    </source>
</evidence>
<feature type="region of interest" description="Disordered" evidence="15">
    <location>
        <begin position="1322"/>
        <end position="1345"/>
    </location>
</feature>
<dbReference type="GO" id="GO:0005886">
    <property type="term" value="C:plasma membrane"/>
    <property type="evidence" value="ECO:0007669"/>
    <property type="project" value="UniProtKB-SubCell"/>
</dbReference>
<evidence type="ECO:0000256" key="13">
    <source>
        <dbReference type="ARBA" id="ARBA00061228"/>
    </source>
</evidence>
<evidence type="ECO:0000256" key="7">
    <source>
        <dbReference type="ARBA" id="ARBA00022889"/>
    </source>
</evidence>
<dbReference type="Pfam" id="PF25059">
    <property type="entry name" value="FN3_DSCAM-DSCAML_C"/>
    <property type="match status" value="1"/>
</dbReference>
<dbReference type="FunFam" id="2.60.40.10:FF:000678">
    <property type="entry name" value="Down syndrome cell adhesion molecule-like protein Dscam2"/>
    <property type="match status" value="1"/>
</dbReference>
<feature type="domain" description="Fibronectin type-III" evidence="18">
    <location>
        <begin position="1464"/>
        <end position="1557"/>
    </location>
</feature>
<keyword evidence="6" id="KW-0677">Repeat</keyword>
<evidence type="ECO:0000256" key="12">
    <source>
        <dbReference type="ARBA" id="ARBA00023319"/>
    </source>
</evidence>
<comment type="similarity">
    <text evidence="13">Belongs to the hemolin family.</text>
</comment>
<dbReference type="GO" id="GO:0005576">
    <property type="term" value="C:extracellular region"/>
    <property type="evidence" value="ECO:0007669"/>
    <property type="project" value="UniProtKB-SubCell"/>
</dbReference>
<dbReference type="SMART" id="SM00409">
    <property type="entry name" value="IG"/>
    <property type="match status" value="9"/>
</dbReference>
<evidence type="ECO:0000259" key="18">
    <source>
        <dbReference type="PROSITE" id="PS50853"/>
    </source>
</evidence>
<dbReference type="PROSITE" id="PS50835">
    <property type="entry name" value="IG_LIKE"/>
    <property type="match status" value="9"/>
</dbReference>
<dbReference type="InterPro" id="IPR007110">
    <property type="entry name" value="Ig-like_dom"/>
</dbReference>
<dbReference type="FunFam" id="2.60.40.10:FF:000028">
    <property type="entry name" value="Neuronal cell adhesion molecule"/>
    <property type="match status" value="1"/>
</dbReference>
<dbReference type="Proteomes" id="UP000653454">
    <property type="component" value="Unassembled WGS sequence"/>
</dbReference>
<name>A0A8S4F6N6_PLUXY</name>
<dbReference type="Pfam" id="PF00041">
    <property type="entry name" value="fn3"/>
    <property type="match status" value="4"/>
</dbReference>
<keyword evidence="11" id="KW-0325">Glycoprotein</keyword>
<dbReference type="PROSITE" id="PS50853">
    <property type="entry name" value="FN3"/>
    <property type="match status" value="6"/>
</dbReference>
<dbReference type="InterPro" id="IPR036179">
    <property type="entry name" value="Ig-like_dom_sf"/>
</dbReference>